<evidence type="ECO:0000313" key="1">
    <source>
        <dbReference type="EMBL" id="GBP50587.1"/>
    </source>
</evidence>
<comment type="caution">
    <text evidence="1">The sequence shown here is derived from an EMBL/GenBank/DDBJ whole genome shotgun (WGS) entry which is preliminary data.</text>
</comment>
<gene>
    <name evidence="1" type="ORF">EVAR_29346_1</name>
</gene>
<name>A0A4C1WKB1_EUMVA</name>
<evidence type="ECO:0000313" key="2">
    <source>
        <dbReference type="Proteomes" id="UP000299102"/>
    </source>
</evidence>
<accession>A0A4C1WKB1</accession>
<reference evidence="1 2" key="1">
    <citation type="journal article" date="2019" name="Commun. Biol.">
        <title>The bagworm genome reveals a unique fibroin gene that provides high tensile strength.</title>
        <authorList>
            <person name="Kono N."/>
            <person name="Nakamura H."/>
            <person name="Ohtoshi R."/>
            <person name="Tomita M."/>
            <person name="Numata K."/>
            <person name="Arakawa K."/>
        </authorList>
    </citation>
    <scope>NUCLEOTIDE SEQUENCE [LARGE SCALE GENOMIC DNA]</scope>
</reference>
<protein>
    <submittedName>
        <fullName evidence="1">Uncharacterized protein</fullName>
    </submittedName>
</protein>
<proteinExistence type="predicted"/>
<dbReference type="EMBL" id="BGZK01000568">
    <property type="protein sequence ID" value="GBP50587.1"/>
    <property type="molecule type" value="Genomic_DNA"/>
</dbReference>
<dbReference type="AlphaFoldDB" id="A0A4C1WKB1"/>
<sequence>MSKEKSWCCASDRRDITSCLTHVERFTAGDFIKQQSVPFVGAGASEAPPPGLYWTTMAARRAGPGRQQTRIGALLVPIIYDSLI</sequence>
<organism evidence="1 2">
    <name type="scientific">Eumeta variegata</name>
    <name type="common">Bagworm moth</name>
    <name type="synonym">Eumeta japonica</name>
    <dbReference type="NCBI Taxonomy" id="151549"/>
    <lineage>
        <taxon>Eukaryota</taxon>
        <taxon>Metazoa</taxon>
        <taxon>Ecdysozoa</taxon>
        <taxon>Arthropoda</taxon>
        <taxon>Hexapoda</taxon>
        <taxon>Insecta</taxon>
        <taxon>Pterygota</taxon>
        <taxon>Neoptera</taxon>
        <taxon>Endopterygota</taxon>
        <taxon>Lepidoptera</taxon>
        <taxon>Glossata</taxon>
        <taxon>Ditrysia</taxon>
        <taxon>Tineoidea</taxon>
        <taxon>Psychidae</taxon>
        <taxon>Oiketicinae</taxon>
        <taxon>Eumeta</taxon>
    </lineage>
</organism>
<dbReference type="Proteomes" id="UP000299102">
    <property type="component" value="Unassembled WGS sequence"/>
</dbReference>
<keyword evidence="2" id="KW-1185">Reference proteome</keyword>